<feature type="compositionally biased region" description="Basic and acidic residues" evidence="6">
    <location>
        <begin position="64"/>
        <end position="76"/>
    </location>
</feature>
<dbReference type="eggNOG" id="ENOG502QWIS">
    <property type="taxonomic scope" value="Eukaryota"/>
</dbReference>
<evidence type="ECO:0000313" key="8">
    <source>
        <dbReference type="EMBL" id="EXJ83941.1"/>
    </source>
</evidence>
<dbReference type="GO" id="GO:0005634">
    <property type="term" value="C:nucleus"/>
    <property type="evidence" value="ECO:0007669"/>
    <property type="project" value="UniProtKB-SubCell"/>
</dbReference>
<dbReference type="GO" id="GO:0003677">
    <property type="term" value="F:DNA binding"/>
    <property type="evidence" value="ECO:0007669"/>
    <property type="project" value="UniProtKB-KW"/>
</dbReference>
<dbReference type="STRING" id="1182542.W9Y409"/>
<dbReference type="Gene3D" id="4.10.240.10">
    <property type="entry name" value="Zn(2)-C6 fungal-type DNA-binding domain"/>
    <property type="match status" value="1"/>
</dbReference>
<dbReference type="EMBL" id="AMGY01000004">
    <property type="protein sequence ID" value="EXJ83941.1"/>
    <property type="molecule type" value="Genomic_DNA"/>
</dbReference>
<keyword evidence="5" id="KW-0539">Nucleus</keyword>
<dbReference type="OrthoDB" id="1919336at2759"/>
<evidence type="ECO:0000256" key="3">
    <source>
        <dbReference type="ARBA" id="ARBA00023125"/>
    </source>
</evidence>
<gene>
    <name evidence="8" type="ORF">A1O3_04608</name>
</gene>
<evidence type="ECO:0000313" key="9">
    <source>
        <dbReference type="Proteomes" id="UP000019478"/>
    </source>
</evidence>
<dbReference type="Pfam" id="PF00172">
    <property type="entry name" value="Zn_clus"/>
    <property type="match status" value="1"/>
</dbReference>
<protein>
    <recommendedName>
        <fullName evidence="7">Zn(2)-C6 fungal-type domain-containing protein</fullName>
    </recommendedName>
</protein>
<evidence type="ECO:0000259" key="7">
    <source>
        <dbReference type="PROSITE" id="PS50048"/>
    </source>
</evidence>
<evidence type="ECO:0000256" key="2">
    <source>
        <dbReference type="ARBA" id="ARBA00023015"/>
    </source>
</evidence>
<sequence length="481" mass="52763">MGNSGAQLLRGKTGCLCCRRRRKKCDEKKPSCNACLRNFLICVWPRQAGTRSPRPSHSTTTETRSYDGWDRNDKLRASPSPDAKAGSSRPGQPQDAKLPDTIFRTSPRDGMADPVLASLGPDSIVLLEHYYHRTADVMSASPRAVNPYVIQLLPISFANDIILQTILVLSGVHYGEDVSDRCQATTWTHYGQLMKSLKTELTRHVSGSESTVVPLLIASMMLIFVENARIDGHDKMATHIRASRHLLLSALQLPGSQLDDTTRAFLIETYAYTVILSDISIDVKHSDAHMLEDAAALLQSMQASSESATYGYPIELFGLIPEVSVLVKRSQRELSLSGSISDDTIWTISKLRGVVRHWKSDSTSSSTIICAKIYQQALLLYLDGAARGQGQLSDLTSDLESVASVQKAFEILEILLDCLPASAPISTVLCWPLAVFGFTATLSAHRAMIRDRLNQLHKNFGLRHAPPNGNYGHVVLALAGP</sequence>
<dbReference type="Pfam" id="PF11951">
    <property type="entry name" value="Fungal_trans_2"/>
    <property type="match status" value="1"/>
</dbReference>
<dbReference type="InterPro" id="IPR021858">
    <property type="entry name" value="Fun_TF"/>
</dbReference>
<dbReference type="GeneID" id="19168726"/>
<dbReference type="SMART" id="SM00066">
    <property type="entry name" value="GAL4"/>
    <property type="match status" value="1"/>
</dbReference>
<dbReference type="AlphaFoldDB" id="W9Y409"/>
<dbReference type="InterPro" id="IPR036864">
    <property type="entry name" value="Zn2-C6_fun-type_DNA-bd_sf"/>
</dbReference>
<evidence type="ECO:0000256" key="1">
    <source>
        <dbReference type="ARBA" id="ARBA00004123"/>
    </source>
</evidence>
<dbReference type="GO" id="GO:0000981">
    <property type="term" value="F:DNA-binding transcription factor activity, RNA polymerase II-specific"/>
    <property type="evidence" value="ECO:0007669"/>
    <property type="project" value="InterPro"/>
</dbReference>
<name>W9Y409_9EURO</name>
<dbReference type="SUPFAM" id="SSF57701">
    <property type="entry name" value="Zn2/Cys6 DNA-binding domain"/>
    <property type="match status" value="1"/>
</dbReference>
<dbReference type="CDD" id="cd00067">
    <property type="entry name" value="GAL4"/>
    <property type="match status" value="1"/>
</dbReference>
<keyword evidence="2" id="KW-0805">Transcription regulation</keyword>
<organism evidence="8 9">
    <name type="scientific">Capronia epimyces CBS 606.96</name>
    <dbReference type="NCBI Taxonomy" id="1182542"/>
    <lineage>
        <taxon>Eukaryota</taxon>
        <taxon>Fungi</taxon>
        <taxon>Dikarya</taxon>
        <taxon>Ascomycota</taxon>
        <taxon>Pezizomycotina</taxon>
        <taxon>Eurotiomycetes</taxon>
        <taxon>Chaetothyriomycetidae</taxon>
        <taxon>Chaetothyriales</taxon>
        <taxon>Herpotrichiellaceae</taxon>
        <taxon>Capronia</taxon>
    </lineage>
</organism>
<accession>W9Y409</accession>
<dbReference type="PROSITE" id="PS50048">
    <property type="entry name" value="ZN2_CY6_FUNGAL_2"/>
    <property type="match status" value="1"/>
</dbReference>
<dbReference type="GO" id="GO:0008270">
    <property type="term" value="F:zinc ion binding"/>
    <property type="evidence" value="ECO:0007669"/>
    <property type="project" value="InterPro"/>
</dbReference>
<dbReference type="HOGENOM" id="CLU_023417_2_1_1"/>
<dbReference type="Proteomes" id="UP000019478">
    <property type="component" value="Unassembled WGS sequence"/>
</dbReference>
<proteinExistence type="predicted"/>
<keyword evidence="4" id="KW-0804">Transcription</keyword>
<comment type="subcellular location">
    <subcellularLocation>
        <location evidence="1">Nucleus</location>
    </subcellularLocation>
</comment>
<dbReference type="PANTHER" id="PTHR37534">
    <property type="entry name" value="TRANSCRIPTIONAL ACTIVATOR PROTEIN UGA3"/>
    <property type="match status" value="1"/>
</dbReference>
<feature type="region of interest" description="Disordered" evidence="6">
    <location>
        <begin position="48"/>
        <end position="103"/>
    </location>
</feature>
<reference evidence="8 9" key="1">
    <citation type="submission" date="2013-03" db="EMBL/GenBank/DDBJ databases">
        <title>The Genome Sequence of Capronia epimyces CBS 606.96.</title>
        <authorList>
            <consortium name="The Broad Institute Genomics Platform"/>
            <person name="Cuomo C."/>
            <person name="de Hoog S."/>
            <person name="Gorbushina A."/>
            <person name="Walker B."/>
            <person name="Young S.K."/>
            <person name="Zeng Q."/>
            <person name="Gargeya S."/>
            <person name="Fitzgerald M."/>
            <person name="Haas B."/>
            <person name="Abouelleil A."/>
            <person name="Allen A.W."/>
            <person name="Alvarado L."/>
            <person name="Arachchi H.M."/>
            <person name="Berlin A.M."/>
            <person name="Chapman S.B."/>
            <person name="Gainer-Dewar J."/>
            <person name="Goldberg J."/>
            <person name="Griggs A."/>
            <person name="Gujja S."/>
            <person name="Hansen M."/>
            <person name="Howarth C."/>
            <person name="Imamovic A."/>
            <person name="Ireland A."/>
            <person name="Larimer J."/>
            <person name="McCowan C."/>
            <person name="Murphy C."/>
            <person name="Pearson M."/>
            <person name="Poon T.W."/>
            <person name="Priest M."/>
            <person name="Roberts A."/>
            <person name="Saif S."/>
            <person name="Shea T."/>
            <person name="Sisk P."/>
            <person name="Sykes S."/>
            <person name="Wortman J."/>
            <person name="Nusbaum C."/>
            <person name="Birren B."/>
        </authorList>
    </citation>
    <scope>NUCLEOTIDE SEQUENCE [LARGE SCALE GENOMIC DNA]</scope>
    <source>
        <strain evidence="8 9">CBS 606.96</strain>
    </source>
</reference>
<feature type="compositionally biased region" description="Low complexity" evidence="6">
    <location>
        <begin position="50"/>
        <end position="63"/>
    </location>
</feature>
<dbReference type="RefSeq" id="XP_007732926.1">
    <property type="nucleotide sequence ID" value="XM_007734736.1"/>
</dbReference>
<evidence type="ECO:0000256" key="4">
    <source>
        <dbReference type="ARBA" id="ARBA00023163"/>
    </source>
</evidence>
<keyword evidence="3" id="KW-0238">DNA-binding</keyword>
<evidence type="ECO:0000256" key="5">
    <source>
        <dbReference type="ARBA" id="ARBA00023242"/>
    </source>
</evidence>
<keyword evidence="9" id="KW-1185">Reference proteome</keyword>
<evidence type="ECO:0000256" key="6">
    <source>
        <dbReference type="SAM" id="MobiDB-lite"/>
    </source>
</evidence>
<feature type="domain" description="Zn(2)-C6 fungal-type" evidence="7">
    <location>
        <begin position="14"/>
        <end position="44"/>
    </location>
</feature>
<comment type="caution">
    <text evidence="8">The sequence shown here is derived from an EMBL/GenBank/DDBJ whole genome shotgun (WGS) entry which is preliminary data.</text>
</comment>
<dbReference type="PANTHER" id="PTHR37534:SF46">
    <property type="entry name" value="ZN(II)2CYS6 TRANSCRIPTION FACTOR (EUROFUNG)"/>
    <property type="match status" value="1"/>
</dbReference>
<dbReference type="PROSITE" id="PS00463">
    <property type="entry name" value="ZN2_CY6_FUNGAL_1"/>
    <property type="match status" value="1"/>
</dbReference>
<dbReference type="InterPro" id="IPR001138">
    <property type="entry name" value="Zn2Cys6_DnaBD"/>
</dbReference>